<comment type="cofactor">
    <cofactor evidence="1">
        <name>Mg(2+)</name>
        <dbReference type="ChEBI" id="CHEBI:18420"/>
    </cofactor>
</comment>
<evidence type="ECO:0000256" key="5">
    <source>
        <dbReference type="ARBA" id="ARBA00022801"/>
    </source>
</evidence>
<gene>
    <name evidence="13" type="ORF">NQ315_002431</name>
</gene>
<accession>A0AAV8VTV3</accession>
<proteinExistence type="predicted"/>
<dbReference type="GO" id="GO:0008768">
    <property type="term" value="F:UDP-sugar diphosphatase activity"/>
    <property type="evidence" value="ECO:0007669"/>
    <property type="project" value="UniProtKB-EC"/>
</dbReference>
<dbReference type="GO" id="GO:0019693">
    <property type="term" value="P:ribose phosphate metabolic process"/>
    <property type="evidence" value="ECO:0007669"/>
    <property type="project" value="TreeGrafter"/>
</dbReference>
<dbReference type="NCBIfam" id="TIGR00052">
    <property type="entry name" value="nudix-type nucleoside diphosphatase, YffH/AdpP family"/>
    <property type="match status" value="1"/>
</dbReference>
<evidence type="ECO:0000256" key="7">
    <source>
        <dbReference type="ARBA" id="ARBA00051086"/>
    </source>
</evidence>
<dbReference type="FunFam" id="3.90.79.10:FF:000035">
    <property type="entry name" value="Uridine diphosphate glucose pyrophosphatase"/>
    <property type="match status" value="1"/>
</dbReference>
<comment type="function">
    <text evidence="8">Hydrolyzes UDP-glucose to glucose 1-phosphate and UMP and ADP-ribose to ribose 5-phosphate and AMP. The physiological substrate is probably UDP-glucose. Poor activity on other substrates such as ADP-glucose, CDP-glucose, GDP-glucose and GDP-mannose.</text>
</comment>
<dbReference type="InterPro" id="IPR015797">
    <property type="entry name" value="NUDIX_hydrolase-like_dom_sf"/>
</dbReference>
<dbReference type="GO" id="GO:0046872">
    <property type="term" value="F:metal ion binding"/>
    <property type="evidence" value="ECO:0007669"/>
    <property type="project" value="InterPro"/>
</dbReference>
<dbReference type="SUPFAM" id="SSF55811">
    <property type="entry name" value="Nudix"/>
    <property type="match status" value="1"/>
</dbReference>
<keyword evidence="14" id="KW-1185">Reference proteome</keyword>
<keyword evidence="5" id="KW-0378">Hydrolase</keyword>
<evidence type="ECO:0000256" key="11">
    <source>
        <dbReference type="ARBA" id="ARBA00080475"/>
    </source>
</evidence>
<evidence type="ECO:0000256" key="6">
    <source>
        <dbReference type="ARBA" id="ARBA00022842"/>
    </source>
</evidence>
<dbReference type="PANTHER" id="PTHR11839:SF15">
    <property type="entry name" value="URIDINE DIPHOSPHATE GLUCOSE PYROPHOSPHATASE NUDT14"/>
    <property type="match status" value="1"/>
</dbReference>
<dbReference type="PROSITE" id="PS51462">
    <property type="entry name" value="NUDIX"/>
    <property type="match status" value="1"/>
</dbReference>
<evidence type="ECO:0000256" key="8">
    <source>
        <dbReference type="ARBA" id="ARBA00054674"/>
    </source>
</evidence>
<dbReference type="InterPro" id="IPR000086">
    <property type="entry name" value="NUDIX_hydrolase_dom"/>
</dbReference>
<dbReference type="EMBL" id="JANEYG010000034">
    <property type="protein sequence ID" value="KAJ8917407.1"/>
    <property type="molecule type" value="Genomic_DNA"/>
</dbReference>
<feature type="domain" description="Nudix hydrolase" evidence="12">
    <location>
        <begin position="45"/>
        <end position="201"/>
    </location>
</feature>
<evidence type="ECO:0000256" key="9">
    <source>
        <dbReference type="ARBA" id="ARBA00066480"/>
    </source>
</evidence>
<comment type="caution">
    <text evidence="13">The sequence shown here is derived from an EMBL/GenBank/DDBJ whole genome shotgun (WGS) entry which is preliminary data.</text>
</comment>
<dbReference type="Gene3D" id="3.90.79.10">
    <property type="entry name" value="Nucleoside Triphosphate Pyrophosphohydrolase"/>
    <property type="match status" value="1"/>
</dbReference>
<evidence type="ECO:0000256" key="10">
    <source>
        <dbReference type="ARBA" id="ARBA00071467"/>
    </source>
</evidence>
<dbReference type="PANTHER" id="PTHR11839">
    <property type="entry name" value="UDP/ADP-SUGAR PYROPHOSPHATASE"/>
    <property type="match status" value="1"/>
</dbReference>
<keyword evidence="4" id="KW-0963">Cytoplasm</keyword>
<keyword evidence="6" id="KW-0460">Magnesium</keyword>
<evidence type="ECO:0000259" key="12">
    <source>
        <dbReference type="PROSITE" id="PS51462"/>
    </source>
</evidence>
<protein>
    <recommendedName>
        <fullName evidence="10">Uridine diphosphate glucose pyrophosphatase NUDT14</fullName>
        <ecNumber evidence="9">3.6.1.45</ecNumber>
    </recommendedName>
    <alternativeName>
        <fullName evidence="11">Nucleoside diphosphate-linked moiety X motif 14</fullName>
    </alternativeName>
</protein>
<dbReference type="AlphaFoldDB" id="A0AAV8VTV3"/>
<evidence type="ECO:0000313" key="14">
    <source>
        <dbReference type="Proteomes" id="UP001159042"/>
    </source>
</evidence>
<name>A0AAV8VTV3_9CUCU</name>
<dbReference type="Proteomes" id="UP001159042">
    <property type="component" value="Unassembled WGS sequence"/>
</dbReference>
<comment type="catalytic activity">
    <reaction evidence="7">
        <text>UDP-sugar + H2O = UMP + alpha-D-aldose 1-phosphate.</text>
        <dbReference type="EC" id="3.6.1.45"/>
    </reaction>
</comment>
<evidence type="ECO:0000256" key="3">
    <source>
        <dbReference type="ARBA" id="ARBA00011738"/>
    </source>
</evidence>
<sequence>MVKHREVMEDISDVYLTEYIPSMYTSPCTLYYLQNGKQKKWHIFAERNGVVIIVYNKTRDVLILVKQFRPSVYLQRIPEEDRHGKIDVGKYPAKLGVTLEWCAGLEDKDISTEEVAQEEILEECGYSVQIQQLERIGTIRNLSVTTGARSTYYYCEVTDDMRVNSGGGEAGEHVEVLEMPVKDVVDYASNTEYVSSPINFMYGLYWFLSNKYKK</sequence>
<evidence type="ECO:0000256" key="2">
    <source>
        <dbReference type="ARBA" id="ARBA00004496"/>
    </source>
</evidence>
<evidence type="ECO:0000313" key="13">
    <source>
        <dbReference type="EMBL" id="KAJ8917407.1"/>
    </source>
</evidence>
<dbReference type="InterPro" id="IPR004385">
    <property type="entry name" value="NDP_pyrophosphatase"/>
</dbReference>
<evidence type="ECO:0000256" key="1">
    <source>
        <dbReference type="ARBA" id="ARBA00001946"/>
    </source>
</evidence>
<dbReference type="GO" id="GO:0005737">
    <property type="term" value="C:cytoplasm"/>
    <property type="evidence" value="ECO:0007669"/>
    <property type="project" value="UniProtKB-SubCell"/>
</dbReference>
<dbReference type="CDD" id="cd18887">
    <property type="entry name" value="NUDIX_UGPPase_Nudt14"/>
    <property type="match status" value="1"/>
</dbReference>
<comment type="subcellular location">
    <subcellularLocation>
        <location evidence="2">Cytoplasm</location>
    </subcellularLocation>
</comment>
<dbReference type="EC" id="3.6.1.45" evidence="9"/>
<evidence type="ECO:0000256" key="4">
    <source>
        <dbReference type="ARBA" id="ARBA00022490"/>
    </source>
</evidence>
<dbReference type="GO" id="GO:0006753">
    <property type="term" value="P:nucleoside phosphate metabolic process"/>
    <property type="evidence" value="ECO:0007669"/>
    <property type="project" value="TreeGrafter"/>
</dbReference>
<reference evidence="13 14" key="1">
    <citation type="journal article" date="2023" name="Insect Mol. Biol.">
        <title>Genome sequencing provides insights into the evolution of gene families encoding plant cell wall-degrading enzymes in longhorned beetles.</title>
        <authorList>
            <person name="Shin N.R."/>
            <person name="Okamura Y."/>
            <person name="Kirsch R."/>
            <person name="Pauchet Y."/>
        </authorList>
    </citation>
    <scope>NUCLEOTIDE SEQUENCE [LARGE SCALE GENOMIC DNA]</scope>
    <source>
        <strain evidence="13">EAD_L_NR</strain>
    </source>
</reference>
<comment type="subunit">
    <text evidence="3">Homodimer.</text>
</comment>
<organism evidence="13 14">
    <name type="scientific">Exocentrus adspersus</name>
    <dbReference type="NCBI Taxonomy" id="1586481"/>
    <lineage>
        <taxon>Eukaryota</taxon>
        <taxon>Metazoa</taxon>
        <taxon>Ecdysozoa</taxon>
        <taxon>Arthropoda</taxon>
        <taxon>Hexapoda</taxon>
        <taxon>Insecta</taxon>
        <taxon>Pterygota</taxon>
        <taxon>Neoptera</taxon>
        <taxon>Endopterygota</taxon>
        <taxon>Coleoptera</taxon>
        <taxon>Polyphaga</taxon>
        <taxon>Cucujiformia</taxon>
        <taxon>Chrysomeloidea</taxon>
        <taxon>Cerambycidae</taxon>
        <taxon>Lamiinae</taxon>
        <taxon>Acanthocinini</taxon>
        <taxon>Exocentrus</taxon>
    </lineage>
</organism>